<reference evidence="2 3" key="3">
    <citation type="journal article" date="2013" name="Rice">
        <title>Improvement of the Oryza sativa Nipponbare reference genome using next generation sequence and optical map data.</title>
        <authorList>
            <person name="Kawahara Y."/>
            <person name="de la Bastide M."/>
            <person name="Hamilton J.P."/>
            <person name="Kanamori H."/>
            <person name="McCombie W.R."/>
            <person name="Ouyang S."/>
            <person name="Schwartz D.C."/>
            <person name="Tanaka T."/>
            <person name="Wu J."/>
            <person name="Zhou S."/>
            <person name="Childs K.L."/>
            <person name="Davidson R.M."/>
            <person name="Lin H."/>
            <person name="Quesada-Ocampo L."/>
            <person name="Vaillancourt B."/>
            <person name="Sakai H."/>
            <person name="Lee S.S."/>
            <person name="Kim J."/>
            <person name="Numa H."/>
            <person name="Itoh T."/>
            <person name="Buell C.R."/>
            <person name="Matsumoto T."/>
        </authorList>
    </citation>
    <scope>NUCLEOTIDE SEQUENCE [LARGE SCALE GENOMIC DNA]</scope>
    <source>
        <strain evidence="3">cv. Nipponbare</strain>
    </source>
</reference>
<dbReference type="AlphaFoldDB" id="A0A0P0Y396"/>
<organism evidence="2 3">
    <name type="scientific">Oryza sativa subsp. japonica</name>
    <name type="common">Rice</name>
    <dbReference type="NCBI Taxonomy" id="39947"/>
    <lineage>
        <taxon>Eukaryota</taxon>
        <taxon>Viridiplantae</taxon>
        <taxon>Streptophyta</taxon>
        <taxon>Embryophyta</taxon>
        <taxon>Tracheophyta</taxon>
        <taxon>Spermatophyta</taxon>
        <taxon>Magnoliopsida</taxon>
        <taxon>Liliopsida</taxon>
        <taxon>Poales</taxon>
        <taxon>Poaceae</taxon>
        <taxon>BOP clade</taxon>
        <taxon>Oryzoideae</taxon>
        <taxon>Oryzeae</taxon>
        <taxon>Oryzinae</taxon>
        <taxon>Oryza</taxon>
        <taxon>Oryza sativa</taxon>
    </lineage>
</organism>
<evidence type="ECO:0000313" key="3">
    <source>
        <dbReference type="Proteomes" id="UP000059680"/>
    </source>
</evidence>
<evidence type="ECO:0000313" key="2">
    <source>
        <dbReference type="EMBL" id="BAT14350.1"/>
    </source>
</evidence>
<evidence type="ECO:0000256" key="1">
    <source>
        <dbReference type="SAM" id="MobiDB-lite"/>
    </source>
</evidence>
<reference evidence="3" key="1">
    <citation type="journal article" date="2005" name="Nature">
        <title>The map-based sequence of the rice genome.</title>
        <authorList>
            <consortium name="International rice genome sequencing project (IRGSP)"/>
            <person name="Matsumoto T."/>
            <person name="Wu J."/>
            <person name="Kanamori H."/>
            <person name="Katayose Y."/>
            <person name="Fujisawa M."/>
            <person name="Namiki N."/>
            <person name="Mizuno H."/>
            <person name="Yamamoto K."/>
            <person name="Antonio B.A."/>
            <person name="Baba T."/>
            <person name="Sakata K."/>
            <person name="Nagamura Y."/>
            <person name="Aoki H."/>
            <person name="Arikawa K."/>
            <person name="Arita K."/>
            <person name="Bito T."/>
            <person name="Chiden Y."/>
            <person name="Fujitsuka N."/>
            <person name="Fukunaka R."/>
            <person name="Hamada M."/>
            <person name="Harada C."/>
            <person name="Hayashi A."/>
            <person name="Hijishita S."/>
            <person name="Honda M."/>
            <person name="Hosokawa S."/>
            <person name="Ichikawa Y."/>
            <person name="Idonuma A."/>
            <person name="Iijima M."/>
            <person name="Ikeda M."/>
            <person name="Ikeno M."/>
            <person name="Ito K."/>
            <person name="Ito S."/>
            <person name="Ito T."/>
            <person name="Ito Y."/>
            <person name="Ito Y."/>
            <person name="Iwabuchi A."/>
            <person name="Kamiya K."/>
            <person name="Karasawa W."/>
            <person name="Kurita K."/>
            <person name="Katagiri S."/>
            <person name="Kikuta A."/>
            <person name="Kobayashi H."/>
            <person name="Kobayashi N."/>
            <person name="Machita K."/>
            <person name="Maehara T."/>
            <person name="Masukawa M."/>
            <person name="Mizubayashi T."/>
            <person name="Mukai Y."/>
            <person name="Nagasaki H."/>
            <person name="Nagata Y."/>
            <person name="Naito S."/>
            <person name="Nakashima M."/>
            <person name="Nakama Y."/>
            <person name="Nakamichi Y."/>
            <person name="Nakamura M."/>
            <person name="Meguro A."/>
            <person name="Negishi M."/>
            <person name="Ohta I."/>
            <person name="Ohta T."/>
            <person name="Okamoto M."/>
            <person name="Ono N."/>
            <person name="Saji S."/>
            <person name="Sakaguchi M."/>
            <person name="Sakai K."/>
            <person name="Shibata M."/>
            <person name="Shimokawa T."/>
            <person name="Song J."/>
            <person name="Takazaki Y."/>
            <person name="Terasawa K."/>
            <person name="Tsugane M."/>
            <person name="Tsuji K."/>
            <person name="Ueda S."/>
            <person name="Waki K."/>
            <person name="Yamagata H."/>
            <person name="Yamamoto M."/>
            <person name="Yamamoto S."/>
            <person name="Yamane H."/>
            <person name="Yoshiki S."/>
            <person name="Yoshihara R."/>
            <person name="Yukawa K."/>
            <person name="Zhong H."/>
            <person name="Yano M."/>
            <person name="Yuan Q."/>
            <person name="Ouyang S."/>
            <person name="Liu J."/>
            <person name="Jones K.M."/>
            <person name="Gansberger K."/>
            <person name="Moffat K."/>
            <person name="Hill J."/>
            <person name="Bera J."/>
            <person name="Fadrosh D."/>
            <person name="Jin S."/>
            <person name="Johri S."/>
            <person name="Kim M."/>
            <person name="Overton L."/>
            <person name="Reardon M."/>
            <person name="Tsitrin T."/>
            <person name="Vuong H."/>
            <person name="Weaver B."/>
            <person name="Ciecko A."/>
            <person name="Tallon L."/>
            <person name="Jackson J."/>
            <person name="Pai G."/>
            <person name="Aken S.V."/>
            <person name="Utterback T."/>
            <person name="Reidmuller S."/>
            <person name="Feldblyum T."/>
            <person name="Hsiao J."/>
            <person name="Zismann V."/>
            <person name="Iobst S."/>
            <person name="de Vazeille A.R."/>
            <person name="Buell C.R."/>
            <person name="Ying K."/>
            <person name="Li Y."/>
            <person name="Lu T."/>
            <person name="Huang Y."/>
            <person name="Zhao Q."/>
            <person name="Feng Q."/>
            <person name="Zhang L."/>
            <person name="Zhu J."/>
            <person name="Weng Q."/>
            <person name="Mu J."/>
            <person name="Lu Y."/>
            <person name="Fan D."/>
            <person name="Liu Y."/>
            <person name="Guan J."/>
            <person name="Zhang Y."/>
            <person name="Yu S."/>
            <person name="Liu X."/>
            <person name="Zhang Y."/>
            <person name="Hong G."/>
            <person name="Han B."/>
            <person name="Choisne N."/>
            <person name="Demange N."/>
            <person name="Orjeda G."/>
            <person name="Samain S."/>
            <person name="Cattolico L."/>
            <person name="Pelletier E."/>
            <person name="Couloux A."/>
            <person name="Segurens B."/>
            <person name="Wincker P."/>
            <person name="D'Hont A."/>
            <person name="Scarpelli C."/>
            <person name="Weissenbach J."/>
            <person name="Salanoubat M."/>
            <person name="Quetier F."/>
            <person name="Yu Y."/>
            <person name="Kim H.R."/>
            <person name="Rambo T."/>
            <person name="Currie J."/>
            <person name="Collura K."/>
            <person name="Luo M."/>
            <person name="Yang T."/>
            <person name="Ammiraju J.S.S."/>
            <person name="Engler F."/>
            <person name="Soderlund C."/>
            <person name="Wing R.A."/>
            <person name="Palmer L.E."/>
            <person name="de la Bastide M."/>
            <person name="Spiegel L."/>
            <person name="Nascimento L."/>
            <person name="Zutavern T."/>
            <person name="O'Shaughnessy A."/>
            <person name="Dike S."/>
            <person name="Dedhia N."/>
            <person name="Preston R."/>
            <person name="Balija V."/>
            <person name="McCombie W.R."/>
            <person name="Chow T."/>
            <person name="Chen H."/>
            <person name="Chung M."/>
            <person name="Chen C."/>
            <person name="Shaw J."/>
            <person name="Wu H."/>
            <person name="Hsiao K."/>
            <person name="Chao Y."/>
            <person name="Chu M."/>
            <person name="Cheng C."/>
            <person name="Hour A."/>
            <person name="Lee P."/>
            <person name="Lin S."/>
            <person name="Lin Y."/>
            <person name="Liou J."/>
            <person name="Liu S."/>
            <person name="Hsing Y."/>
            <person name="Raghuvanshi S."/>
            <person name="Mohanty A."/>
            <person name="Bharti A.K."/>
            <person name="Gaur A."/>
            <person name="Gupta V."/>
            <person name="Kumar D."/>
            <person name="Ravi V."/>
            <person name="Vij S."/>
            <person name="Kapur A."/>
            <person name="Khurana P."/>
            <person name="Khurana P."/>
            <person name="Khurana J.P."/>
            <person name="Tyagi A.K."/>
            <person name="Gaikwad K."/>
            <person name="Singh A."/>
            <person name="Dalal V."/>
            <person name="Srivastava S."/>
            <person name="Dixit A."/>
            <person name="Pal A.K."/>
            <person name="Ghazi I.A."/>
            <person name="Yadav M."/>
            <person name="Pandit A."/>
            <person name="Bhargava A."/>
            <person name="Sureshbabu K."/>
            <person name="Batra K."/>
            <person name="Sharma T.R."/>
            <person name="Mohapatra T."/>
            <person name="Singh N.K."/>
            <person name="Messing J."/>
            <person name="Nelson A.B."/>
            <person name="Fuks G."/>
            <person name="Kavchok S."/>
            <person name="Keizer G."/>
            <person name="Linton E."/>
            <person name="Llaca V."/>
            <person name="Song R."/>
            <person name="Tanyolac B."/>
            <person name="Young S."/>
            <person name="Ho-Il K."/>
            <person name="Hahn J.H."/>
            <person name="Sangsakoo G."/>
            <person name="Vanavichit A."/>
            <person name="de Mattos Luiz.A.T."/>
            <person name="Zimmer P.D."/>
            <person name="Malone G."/>
            <person name="Dellagostin O."/>
            <person name="de Oliveira A.C."/>
            <person name="Bevan M."/>
            <person name="Bancroft I."/>
            <person name="Minx P."/>
            <person name="Cordum H."/>
            <person name="Wilson R."/>
            <person name="Cheng Z."/>
            <person name="Jin W."/>
            <person name="Jiang J."/>
            <person name="Leong S.A."/>
            <person name="Iwama H."/>
            <person name="Gojobori T."/>
            <person name="Itoh T."/>
            <person name="Niimura Y."/>
            <person name="Fujii Y."/>
            <person name="Habara T."/>
            <person name="Sakai H."/>
            <person name="Sato Y."/>
            <person name="Wilson G."/>
            <person name="Kumar K."/>
            <person name="McCouch S."/>
            <person name="Juretic N."/>
            <person name="Hoen D."/>
            <person name="Wright S."/>
            <person name="Bruskiewich R."/>
            <person name="Bureau T."/>
            <person name="Miyao A."/>
            <person name="Hirochika H."/>
            <person name="Nishikawa T."/>
            <person name="Kadowaki K."/>
            <person name="Sugiura M."/>
            <person name="Burr B."/>
            <person name="Sasaki T."/>
        </authorList>
    </citation>
    <scope>NUCLEOTIDE SEQUENCE [LARGE SCALE GENOMIC DNA]</scope>
    <source>
        <strain evidence="3">cv. Nipponbare</strain>
    </source>
</reference>
<protein>
    <submittedName>
        <fullName evidence="2">Os11g0543850 protein</fullName>
    </submittedName>
</protein>
<gene>
    <name evidence="2" type="ordered locus">Os11g0543850</name>
    <name evidence="2" type="ORF">OSNPB_110543850</name>
</gene>
<accession>A0A0P0Y396</accession>
<feature type="compositionally biased region" description="Polar residues" evidence="1">
    <location>
        <begin position="18"/>
        <end position="30"/>
    </location>
</feature>
<dbReference type="PaxDb" id="39947-A0A0P0Y396"/>
<sequence>MRSMMVVNVDDEAVSSDRVGNSGSGTSNAHDQMRAGEDEVVVCLNHHAPYPAKRRRSNFSDESDPTRTELRSSDRHEL</sequence>
<dbReference type="EMBL" id="AP014967">
    <property type="protein sequence ID" value="BAT14350.1"/>
    <property type="molecule type" value="Genomic_DNA"/>
</dbReference>
<dbReference type="InParanoid" id="A0A0P0Y396"/>
<proteinExistence type="predicted"/>
<name>A0A0P0Y396_ORYSJ</name>
<reference evidence="2 3" key="2">
    <citation type="journal article" date="2013" name="Plant Cell Physiol.">
        <title>Rice Annotation Project Database (RAP-DB): an integrative and interactive database for rice genomics.</title>
        <authorList>
            <person name="Sakai H."/>
            <person name="Lee S.S."/>
            <person name="Tanaka T."/>
            <person name="Numa H."/>
            <person name="Kim J."/>
            <person name="Kawahara Y."/>
            <person name="Wakimoto H."/>
            <person name="Yang C.C."/>
            <person name="Iwamoto M."/>
            <person name="Abe T."/>
            <person name="Yamada Y."/>
            <person name="Muto A."/>
            <person name="Inokuchi H."/>
            <person name="Ikemura T."/>
            <person name="Matsumoto T."/>
            <person name="Sasaki T."/>
            <person name="Itoh T."/>
        </authorList>
    </citation>
    <scope>NUCLEOTIDE SEQUENCE [LARGE SCALE GENOMIC DNA]</scope>
    <source>
        <strain evidence="3">cv. Nipponbare</strain>
    </source>
</reference>
<dbReference type="Proteomes" id="UP000059680">
    <property type="component" value="Chromosome 11"/>
</dbReference>
<feature type="compositionally biased region" description="Basic and acidic residues" evidence="1">
    <location>
        <begin position="64"/>
        <end position="78"/>
    </location>
</feature>
<keyword evidence="3" id="KW-1185">Reference proteome</keyword>
<feature type="region of interest" description="Disordered" evidence="1">
    <location>
        <begin position="1"/>
        <end position="78"/>
    </location>
</feature>